<dbReference type="PANTHER" id="PTHR43133:SF60">
    <property type="entry name" value="RNA POLYMERASE SIGMA FACTOR SIGV"/>
    <property type="match status" value="1"/>
</dbReference>
<dbReference type="InterPro" id="IPR039425">
    <property type="entry name" value="RNA_pol_sigma-70-like"/>
</dbReference>
<dbReference type="Proteomes" id="UP000217785">
    <property type="component" value="Unassembled WGS sequence"/>
</dbReference>
<accession>A0A292YJ27</accession>
<keyword evidence="4" id="KW-0804">Transcription</keyword>
<keyword evidence="3" id="KW-0731">Sigma factor</keyword>
<dbReference type="CDD" id="cd06171">
    <property type="entry name" value="Sigma70_r4"/>
    <property type="match status" value="1"/>
</dbReference>
<keyword evidence="8" id="KW-1185">Reference proteome</keyword>
<dbReference type="EMBL" id="BDUF01000008">
    <property type="protein sequence ID" value="GAX88773.1"/>
    <property type="molecule type" value="Genomic_DNA"/>
</dbReference>
<organism evidence="7 8">
    <name type="scientific">Effusibacillus lacus</name>
    <dbReference type="NCBI Taxonomy" id="1348429"/>
    <lineage>
        <taxon>Bacteria</taxon>
        <taxon>Bacillati</taxon>
        <taxon>Bacillota</taxon>
        <taxon>Bacilli</taxon>
        <taxon>Bacillales</taxon>
        <taxon>Alicyclobacillaceae</taxon>
        <taxon>Effusibacillus</taxon>
    </lineage>
</organism>
<dbReference type="SUPFAM" id="SSF88659">
    <property type="entry name" value="Sigma3 and sigma4 domains of RNA polymerase sigma factors"/>
    <property type="match status" value="1"/>
</dbReference>
<comment type="caution">
    <text evidence="7">The sequence shown here is derived from an EMBL/GenBank/DDBJ whole genome shotgun (WGS) entry which is preliminary data.</text>
</comment>
<comment type="similarity">
    <text evidence="1">Belongs to the sigma-70 factor family. ECF subfamily.</text>
</comment>
<evidence type="ECO:0000256" key="1">
    <source>
        <dbReference type="ARBA" id="ARBA00010641"/>
    </source>
</evidence>
<dbReference type="GO" id="GO:0016987">
    <property type="term" value="F:sigma factor activity"/>
    <property type="evidence" value="ECO:0007669"/>
    <property type="project" value="UniProtKB-KW"/>
</dbReference>
<dbReference type="Pfam" id="PF08281">
    <property type="entry name" value="Sigma70_r4_2"/>
    <property type="match status" value="1"/>
</dbReference>
<reference evidence="8" key="1">
    <citation type="submission" date="2017-07" db="EMBL/GenBank/DDBJ databases">
        <title>Draft genome sequence of Effusibacillus lacus strain skLN1.</title>
        <authorList>
            <person name="Watanabe M."/>
            <person name="Kojima H."/>
            <person name="Fukui M."/>
        </authorList>
    </citation>
    <scope>NUCLEOTIDE SEQUENCE [LARGE SCALE GENOMIC DNA]</scope>
    <source>
        <strain evidence="8">skLN1</strain>
    </source>
</reference>
<dbReference type="GO" id="GO:0003677">
    <property type="term" value="F:DNA binding"/>
    <property type="evidence" value="ECO:0007669"/>
    <property type="project" value="InterPro"/>
</dbReference>
<feature type="domain" description="RNA polymerase sigma-70 region 2" evidence="5">
    <location>
        <begin position="10"/>
        <end position="77"/>
    </location>
</feature>
<dbReference type="Gene3D" id="1.10.10.10">
    <property type="entry name" value="Winged helix-like DNA-binding domain superfamily/Winged helix DNA-binding domain"/>
    <property type="match status" value="1"/>
</dbReference>
<name>A0A292YJ27_9BACL</name>
<dbReference type="Pfam" id="PF04542">
    <property type="entry name" value="Sigma70_r2"/>
    <property type="match status" value="1"/>
</dbReference>
<sequence length="174" mass="20647">MNRVNEWESLYQEYGDDVYRFLMYFIGNRNDAEDLLNETFIKVFRNLHQFDNRSGIKTWILSISRNVALDHIRKKERLKALNLVLQKEPVDDPQLPDHLLQMNERKRILYEAIQSLIPNYRIVVILRGIQEFSLAEIASILGWKESKVKITLHRAMKALREILEKEVALYGMDT</sequence>
<feature type="domain" description="RNA polymerase sigma factor 70 region 4 type 2" evidence="6">
    <location>
        <begin position="107"/>
        <end position="159"/>
    </location>
</feature>
<dbReference type="NCBIfam" id="TIGR02937">
    <property type="entry name" value="sigma70-ECF"/>
    <property type="match status" value="1"/>
</dbReference>
<evidence type="ECO:0000256" key="3">
    <source>
        <dbReference type="ARBA" id="ARBA00023082"/>
    </source>
</evidence>
<dbReference type="PANTHER" id="PTHR43133">
    <property type="entry name" value="RNA POLYMERASE ECF-TYPE SIGMA FACTO"/>
    <property type="match status" value="1"/>
</dbReference>
<evidence type="ECO:0000259" key="6">
    <source>
        <dbReference type="Pfam" id="PF08281"/>
    </source>
</evidence>
<evidence type="ECO:0000256" key="2">
    <source>
        <dbReference type="ARBA" id="ARBA00023015"/>
    </source>
</evidence>
<dbReference type="InterPro" id="IPR036388">
    <property type="entry name" value="WH-like_DNA-bd_sf"/>
</dbReference>
<evidence type="ECO:0000313" key="8">
    <source>
        <dbReference type="Proteomes" id="UP000217785"/>
    </source>
</evidence>
<dbReference type="InterPro" id="IPR007627">
    <property type="entry name" value="RNA_pol_sigma70_r2"/>
</dbReference>
<protein>
    <submittedName>
        <fullName evidence="7">RNA polymerase</fullName>
    </submittedName>
</protein>
<dbReference type="AlphaFoldDB" id="A0A292YJ27"/>
<proteinExistence type="inferred from homology"/>
<gene>
    <name evidence="7" type="ORF">EFBL_0387</name>
</gene>
<dbReference type="GO" id="GO:0006352">
    <property type="term" value="P:DNA-templated transcription initiation"/>
    <property type="evidence" value="ECO:0007669"/>
    <property type="project" value="InterPro"/>
</dbReference>
<dbReference type="SUPFAM" id="SSF88946">
    <property type="entry name" value="Sigma2 domain of RNA polymerase sigma factors"/>
    <property type="match status" value="1"/>
</dbReference>
<dbReference type="InterPro" id="IPR014284">
    <property type="entry name" value="RNA_pol_sigma-70_dom"/>
</dbReference>
<dbReference type="InterPro" id="IPR013324">
    <property type="entry name" value="RNA_pol_sigma_r3/r4-like"/>
</dbReference>
<evidence type="ECO:0000313" key="7">
    <source>
        <dbReference type="EMBL" id="GAX88773.1"/>
    </source>
</evidence>
<evidence type="ECO:0000256" key="4">
    <source>
        <dbReference type="ARBA" id="ARBA00023163"/>
    </source>
</evidence>
<evidence type="ECO:0000259" key="5">
    <source>
        <dbReference type="Pfam" id="PF04542"/>
    </source>
</evidence>
<dbReference type="InterPro" id="IPR013249">
    <property type="entry name" value="RNA_pol_sigma70_r4_t2"/>
</dbReference>
<dbReference type="Gene3D" id="1.10.1740.10">
    <property type="match status" value="1"/>
</dbReference>
<dbReference type="InterPro" id="IPR013325">
    <property type="entry name" value="RNA_pol_sigma_r2"/>
</dbReference>
<keyword evidence="2" id="KW-0805">Transcription regulation</keyword>